<dbReference type="Proteomes" id="UP001165293">
    <property type="component" value="Unassembled WGS sequence"/>
</dbReference>
<feature type="transmembrane region" description="Helical" evidence="1">
    <location>
        <begin position="88"/>
        <end position="111"/>
    </location>
</feature>
<proteinExistence type="predicted"/>
<feature type="transmembrane region" description="Helical" evidence="1">
    <location>
        <begin position="160"/>
        <end position="179"/>
    </location>
</feature>
<gene>
    <name evidence="2" type="ORF">LK996_12000</name>
</gene>
<organism evidence="2 3">
    <name type="scientific">Noviluteimonas lactosilytica</name>
    <dbReference type="NCBI Taxonomy" id="2888523"/>
    <lineage>
        <taxon>Bacteria</taxon>
        <taxon>Pseudomonadati</taxon>
        <taxon>Pseudomonadota</taxon>
        <taxon>Gammaproteobacteria</taxon>
        <taxon>Lysobacterales</taxon>
        <taxon>Lysobacteraceae</taxon>
        <taxon>Noviluteimonas</taxon>
    </lineage>
</organism>
<evidence type="ECO:0000313" key="2">
    <source>
        <dbReference type="EMBL" id="MCC8363795.1"/>
    </source>
</evidence>
<dbReference type="RefSeq" id="WP_230527600.1">
    <property type="nucleotide sequence ID" value="NZ_JAJGAK010000003.1"/>
</dbReference>
<accession>A0ABS8JJX2</accession>
<keyword evidence="1" id="KW-0812">Transmembrane</keyword>
<evidence type="ECO:0008006" key="4">
    <source>
        <dbReference type="Google" id="ProtNLM"/>
    </source>
</evidence>
<evidence type="ECO:0000313" key="3">
    <source>
        <dbReference type="Proteomes" id="UP001165293"/>
    </source>
</evidence>
<feature type="transmembrane region" description="Helical" evidence="1">
    <location>
        <begin position="31"/>
        <end position="49"/>
    </location>
</feature>
<name>A0ABS8JJX2_9GAMM</name>
<reference evidence="2" key="1">
    <citation type="submission" date="2021-10" db="EMBL/GenBank/DDBJ databases">
        <authorList>
            <person name="Lyu M."/>
            <person name="Wang X."/>
            <person name="Meng X."/>
            <person name="Xu K."/>
        </authorList>
    </citation>
    <scope>NUCLEOTIDE SEQUENCE</scope>
    <source>
        <strain evidence="2">A6</strain>
    </source>
</reference>
<evidence type="ECO:0000256" key="1">
    <source>
        <dbReference type="SAM" id="Phobius"/>
    </source>
</evidence>
<sequence>MKRVATSALAPGLALAGLALAQPWLEQRMFTHMLVEIPLLFAIGAWAAVRMRRHAPAWFATIDANGLTGLTVAMLVSAFWMLPIALDAAVLVPAIGMAKVASVVLAGWCAVMSLGRARTAVQAFFVLNWVWMTGAVGAMYQQAPERLCNTYLQGDQAHAGIGLVVLTIVVAIAWMTTTFRDREAINA</sequence>
<protein>
    <recommendedName>
        <fullName evidence="4">Transmembrane protein</fullName>
    </recommendedName>
</protein>
<keyword evidence="3" id="KW-1185">Reference proteome</keyword>
<feature type="transmembrane region" description="Helical" evidence="1">
    <location>
        <begin position="123"/>
        <end position="140"/>
    </location>
</feature>
<dbReference type="EMBL" id="JAJGAK010000003">
    <property type="protein sequence ID" value="MCC8363795.1"/>
    <property type="molecule type" value="Genomic_DNA"/>
</dbReference>
<comment type="caution">
    <text evidence="2">The sequence shown here is derived from an EMBL/GenBank/DDBJ whole genome shotgun (WGS) entry which is preliminary data.</text>
</comment>
<keyword evidence="1" id="KW-0472">Membrane</keyword>
<keyword evidence="1" id="KW-1133">Transmembrane helix</keyword>
<feature type="transmembrane region" description="Helical" evidence="1">
    <location>
        <begin position="61"/>
        <end position="82"/>
    </location>
</feature>